<dbReference type="STRING" id="1802730.A2591_02025"/>
<dbReference type="HAMAP" id="MF_02071">
    <property type="entry name" value="RlpA"/>
    <property type="match status" value="1"/>
</dbReference>
<evidence type="ECO:0000313" key="7">
    <source>
        <dbReference type="Proteomes" id="UP000178168"/>
    </source>
</evidence>
<keyword evidence="3" id="KW-0732">Signal</keyword>
<dbReference type="SUPFAM" id="SSF50685">
    <property type="entry name" value="Barwin-like endoglucanases"/>
    <property type="match status" value="1"/>
</dbReference>
<organism evidence="6 7">
    <name type="scientific">Candidatus Yonathbacteria bacterium RIFOXYD1_FULL_52_36</name>
    <dbReference type="NCBI Taxonomy" id="1802730"/>
    <lineage>
        <taxon>Bacteria</taxon>
        <taxon>Candidatus Yonathiibacteriota</taxon>
    </lineage>
</organism>
<dbReference type="Gene3D" id="2.40.40.10">
    <property type="entry name" value="RlpA-like domain"/>
    <property type="match status" value="1"/>
</dbReference>
<evidence type="ECO:0000256" key="1">
    <source>
        <dbReference type="ARBA" id="ARBA00023239"/>
    </source>
</evidence>
<dbReference type="PANTHER" id="PTHR34183:SF8">
    <property type="entry name" value="ENDOLYTIC PEPTIDOGLYCAN TRANSGLYCOSYLASE RLPA-RELATED"/>
    <property type="match status" value="1"/>
</dbReference>
<name>A0A1G2SJ11_9BACT</name>
<comment type="function">
    <text evidence="3">Lytic transglycosylase with a strong preference for naked glycan strands that lack stem peptides.</text>
</comment>
<reference evidence="6 7" key="1">
    <citation type="journal article" date="2016" name="Nat. Commun.">
        <title>Thousands of microbial genomes shed light on interconnected biogeochemical processes in an aquifer system.</title>
        <authorList>
            <person name="Anantharaman K."/>
            <person name="Brown C.T."/>
            <person name="Hug L.A."/>
            <person name="Sharon I."/>
            <person name="Castelle C.J."/>
            <person name="Probst A.J."/>
            <person name="Thomas B.C."/>
            <person name="Singh A."/>
            <person name="Wilkins M.J."/>
            <person name="Karaoz U."/>
            <person name="Brodie E.L."/>
            <person name="Williams K.H."/>
            <person name="Hubbard S.S."/>
            <person name="Banfield J.F."/>
        </authorList>
    </citation>
    <scope>NUCLEOTIDE SEQUENCE [LARGE SCALE GENOMIC DNA]</scope>
</reference>
<dbReference type="CDD" id="cd22268">
    <property type="entry name" value="DPBB_RlpA-like"/>
    <property type="match status" value="1"/>
</dbReference>
<comment type="caution">
    <text evidence="6">The sequence shown here is derived from an EMBL/GenBank/DDBJ whole genome shotgun (WGS) entry which is preliminary data.</text>
</comment>
<evidence type="ECO:0000256" key="3">
    <source>
        <dbReference type="HAMAP-Rule" id="MF_02071"/>
    </source>
</evidence>
<feature type="signal peptide" evidence="3">
    <location>
        <begin position="1"/>
        <end position="21"/>
    </location>
</feature>
<keyword evidence="2 3" id="KW-0961">Cell wall biogenesis/degradation</keyword>
<sequence precursor="true">MIRMLLIVAFVFAGMTQGTNAERSKTNNPSGKSLKPQVVQVQSSHHKPLIHRGLASWTKKTEDKEPIAVEIGEAGWYGGKFHGRRTKYGDVFDMNKVSFAHNTLPKDSFIRVTNLNNGLSVEGLVNDTGAFGKKYDRIADLSREAMRRIGGLHKGVVPIKIEVLYLPKKSVNRSS</sequence>
<dbReference type="EC" id="4.2.2.-" evidence="3"/>
<evidence type="ECO:0000313" key="6">
    <source>
        <dbReference type="EMBL" id="OHA85087.1"/>
    </source>
</evidence>
<comment type="similarity">
    <text evidence="3 4">Belongs to the RlpA family.</text>
</comment>
<dbReference type="PANTHER" id="PTHR34183">
    <property type="entry name" value="ENDOLYTIC PEPTIDOGLYCAN TRANSGLYCOSYLASE RLPA"/>
    <property type="match status" value="1"/>
</dbReference>
<dbReference type="InterPro" id="IPR036908">
    <property type="entry name" value="RlpA-like_sf"/>
</dbReference>
<dbReference type="GO" id="GO:0000270">
    <property type="term" value="P:peptidoglycan metabolic process"/>
    <property type="evidence" value="ECO:0007669"/>
    <property type="project" value="UniProtKB-UniRule"/>
</dbReference>
<dbReference type="Pfam" id="PF03330">
    <property type="entry name" value="DPBB_1"/>
    <property type="match status" value="1"/>
</dbReference>
<dbReference type="Proteomes" id="UP000178168">
    <property type="component" value="Unassembled WGS sequence"/>
</dbReference>
<dbReference type="InterPro" id="IPR009009">
    <property type="entry name" value="RlpA-like_DPBB"/>
</dbReference>
<keyword evidence="1 3" id="KW-0456">Lyase</keyword>
<gene>
    <name evidence="3" type="primary">rlpA</name>
    <name evidence="6" type="ORF">A2591_02025</name>
</gene>
<dbReference type="GO" id="GO:0008932">
    <property type="term" value="F:lytic endotransglycosylase activity"/>
    <property type="evidence" value="ECO:0007669"/>
    <property type="project" value="UniProtKB-UniRule"/>
</dbReference>
<dbReference type="EMBL" id="MHUZ01000031">
    <property type="protein sequence ID" value="OHA85087.1"/>
    <property type="molecule type" value="Genomic_DNA"/>
</dbReference>
<protein>
    <recommendedName>
        <fullName evidence="3">Probable endolytic peptidoglycan transglycosylase RlpA</fullName>
        <ecNumber evidence="3">4.2.2.-</ecNumber>
    </recommendedName>
</protein>
<dbReference type="AlphaFoldDB" id="A0A1G2SJ11"/>
<dbReference type="InterPro" id="IPR034718">
    <property type="entry name" value="RlpA"/>
</dbReference>
<dbReference type="NCBIfam" id="TIGR00413">
    <property type="entry name" value="rlpA"/>
    <property type="match status" value="1"/>
</dbReference>
<dbReference type="InterPro" id="IPR012997">
    <property type="entry name" value="RplA"/>
</dbReference>
<evidence type="ECO:0000259" key="5">
    <source>
        <dbReference type="Pfam" id="PF03330"/>
    </source>
</evidence>
<accession>A0A1G2SJ11</accession>
<evidence type="ECO:0000256" key="2">
    <source>
        <dbReference type="ARBA" id="ARBA00023316"/>
    </source>
</evidence>
<dbReference type="GO" id="GO:0071555">
    <property type="term" value="P:cell wall organization"/>
    <property type="evidence" value="ECO:0007669"/>
    <property type="project" value="UniProtKB-KW"/>
</dbReference>
<proteinExistence type="inferred from homology"/>
<evidence type="ECO:0000256" key="4">
    <source>
        <dbReference type="RuleBase" id="RU003495"/>
    </source>
</evidence>
<feature type="domain" description="RlpA-like protein double-psi beta-barrel" evidence="5">
    <location>
        <begin position="72"/>
        <end position="161"/>
    </location>
</feature>
<feature type="chain" id="PRO_5009987746" description="Probable endolytic peptidoglycan transglycosylase RlpA" evidence="3">
    <location>
        <begin position="22"/>
        <end position="175"/>
    </location>
</feature>